<dbReference type="SMART" id="SM00490">
    <property type="entry name" value="HELICc"/>
    <property type="match status" value="1"/>
</dbReference>
<dbReference type="PANTHER" id="PTHR45629">
    <property type="entry name" value="SNF2/RAD54 FAMILY MEMBER"/>
    <property type="match status" value="1"/>
</dbReference>
<dbReference type="GO" id="GO:0016787">
    <property type="term" value="F:hydrolase activity"/>
    <property type="evidence" value="ECO:0007669"/>
    <property type="project" value="UniProtKB-KW"/>
</dbReference>
<feature type="region of interest" description="Disordered" evidence="4">
    <location>
        <begin position="1"/>
        <end position="58"/>
    </location>
</feature>
<dbReference type="Gene3D" id="3.40.50.300">
    <property type="entry name" value="P-loop containing nucleotide triphosphate hydrolases"/>
    <property type="match status" value="1"/>
</dbReference>
<evidence type="ECO:0000313" key="7">
    <source>
        <dbReference type="EMBL" id="MDI1487778.1"/>
    </source>
</evidence>
<dbReference type="Pfam" id="PF00271">
    <property type="entry name" value="Helicase_C"/>
    <property type="match status" value="1"/>
</dbReference>
<dbReference type="PROSITE" id="PS51194">
    <property type="entry name" value="HELICASE_CTER"/>
    <property type="match status" value="1"/>
</dbReference>
<feature type="domain" description="Helicase ATP-binding" evidence="5">
    <location>
        <begin position="282"/>
        <end position="452"/>
    </location>
</feature>
<proteinExistence type="predicted"/>
<dbReference type="Gene3D" id="1.20.120.850">
    <property type="entry name" value="SWI2/SNF2 ATPases, N-terminal domain"/>
    <property type="match status" value="1"/>
</dbReference>
<dbReference type="FunFam" id="3.40.50.10810:FF:000020">
    <property type="entry name" value="DNA repair and recombination protein RAD54B"/>
    <property type="match status" value="1"/>
</dbReference>
<dbReference type="GO" id="GO:0004386">
    <property type="term" value="F:helicase activity"/>
    <property type="evidence" value="ECO:0007669"/>
    <property type="project" value="UniProtKB-KW"/>
</dbReference>
<evidence type="ECO:0000313" key="8">
    <source>
        <dbReference type="Proteomes" id="UP001161017"/>
    </source>
</evidence>
<dbReference type="InterPro" id="IPR050496">
    <property type="entry name" value="SNF2_RAD54_helicase_repair"/>
</dbReference>
<feature type="region of interest" description="Disordered" evidence="4">
    <location>
        <begin position="163"/>
        <end position="209"/>
    </location>
</feature>
<keyword evidence="7" id="KW-0347">Helicase</keyword>
<organism evidence="7 8">
    <name type="scientific">Ramalina farinacea</name>
    <dbReference type="NCBI Taxonomy" id="258253"/>
    <lineage>
        <taxon>Eukaryota</taxon>
        <taxon>Fungi</taxon>
        <taxon>Dikarya</taxon>
        <taxon>Ascomycota</taxon>
        <taxon>Pezizomycotina</taxon>
        <taxon>Lecanoromycetes</taxon>
        <taxon>OSLEUM clade</taxon>
        <taxon>Lecanoromycetidae</taxon>
        <taxon>Lecanorales</taxon>
        <taxon>Lecanorineae</taxon>
        <taxon>Ramalinaceae</taxon>
        <taxon>Ramalina</taxon>
    </lineage>
</organism>
<dbReference type="PANTHER" id="PTHR45629:SF7">
    <property type="entry name" value="DNA EXCISION REPAIR PROTEIN ERCC-6-RELATED"/>
    <property type="match status" value="1"/>
</dbReference>
<dbReference type="Pfam" id="PF00176">
    <property type="entry name" value="SNF2-rel_dom"/>
    <property type="match status" value="1"/>
</dbReference>
<dbReference type="GO" id="GO:0000724">
    <property type="term" value="P:double-strand break repair via homologous recombination"/>
    <property type="evidence" value="ECO:0007669"/>
    <property type="project" value="TreeGrafter"/>
</dbReference>
<keyword evidence="3" id="KW-0067">ATP-binding</keyword>
<keyword evidence="2" id="KW-0378">Hydrolase</keyword>
<evidence type="ECO:0000256" key="1">
    <source>
        <dbReference type="ARBA" id="ARBA00022741"/>
    </source>
</evidence>
<dbReference type="Proteomes" id="UP001161017">
    <property type="component" value="Unassembled WGS sequence"/>
</dbReference>
<dbReference type="InterPro" id="IPR014001">
    <property type="entry name" value="Helicase_ATP-bd"/>
</dbReference>
<dbReference type="Gene3D" id="3.40.50.10810">
    <property type="entry name" value="Tandem AAA-ATPase domain"/>
    <property type="match status" value="1"/>
</dbReference>
<dbReference type="GO" id="GO:0015616">
    <property type="term" value="F:DNA translocase activity"/>
    <property type="evidence" value="ECO:0007669"/>
    <property type="project" value="TreeGrafter"/>
</dbReference>
<dbReference type="InterPro" id="IPR038718">
    <property type="entry name" value="SNF2-like_sf"/>
</dbReference>
<dbReference type="CDD" id="cd18793">
    <property type="entry name" value="SF2_C_SNF"/>
    <property type="match status" value="1"/>
</dbReference>
<dbReference type="EMBL" id="JAPUFD010000006">
    <property type="protein sequence ID" value="MDI1487778.1"/>
    <property type="molecule type" value="Genomic_DNA"/>
</dbReference>
<dbReference type="InterPro" id="IPR049730">
    <property type="entry name" value="SNF2/RAD54-like_C"/>
</dbReference>
<name>A0AA43QN56_9LECA</name>
<sequence>MTAMLKKFRPPLLNPKPGDETPDPNPKRRKICHERAAEPLGTVTSPTLPPTQPSSSLRREPLTAITTNTIARSSSQLGAEGYYSVLWRKYTAKKHKTWDGDGTLLVKGGFAYLHDDGGKEMGKTACDVPLLPGSTMSMGGKDIEVDAVLSRGSYHARNVASNITPHSGILPTSAPKSRPVTASSANKSESQRSYSSSTPTSSRNNAAFKNPVIESIGLPKLDARQSTPRHDPTAKDALVMTRPRTAPKGKRIVDVVVDPLLVKNLRQHQRDGVKFLYECIMGMRSMNGQGCLLCDEMGLGKTFQIIALLWTVLKQSPIEGDAPRIKKAMIVCPVTLIRNWRREIRQWLGLDKLGVFVFDDKSQRISDFTRSKVYNVMIIGYEKVRTVSDDLKRADCIDIIIADEGHRLKTAKNKSALALKALDVPRKILLTGTPVQNELGEFFCMVDFVNPGVLGPLRSFTRDFEIPLIKSRQPGASQDIIDRGAMLSEELASLTSPFILRRTTDVLAGYLPSKTEYILFCQPTAAQQKVYQHVLESPNFQSALGNAGTTLQLITMLKKAPPGSNLAATLLDGIDPRLIRNNGGSSKIRVLDQLLHVLKQTDEKVVLVSNYTSTLELFETLLTALGFPFLRLDGSTASSKRQALVDDFNRSSPSQCFAFLLSAKAGGVGINLVGASRLVLFDVDWNPATDLQAMARIHRDGQKRPCVIYRFILSGGLDEKIWQRQTTKLNLASNVMDQKGGINSFSRDELKDLFRLEQGLHCQTHELLGCPCEGRGGQASLGISTLGSRNVEREHEENDDVSLHQFDLPAAPSLPVSPYPNVTKDCSGGGDDEAEVEGLMTYSHIATSALSEKTEDGLETLIADNVLLEVLKDADNRVSFVFAKTSN</sequence>
<feature type="domain" description="Helicase C-terminal" evidence="6">
    <location>
        <begin position="590"/>
        <end position="754"/>
    </location>
</feature>
<reference evidence="7" key="1">
    <citation type="journal article" date="2023" name="Genome Biol. Evol.">
        <title>First Whole Genome Sequence and Flow Cytometry Genome Size Data for the Lichen-Forming Fungus Ramalina farinacea (Ascomycota).</title>
        <authorList>
            <person name="Llewellyn T."/>
            <person name="Mian S."/>
            <person name="Hill R."/>
            <person name="Leitch I.J."/>
            <person name="Gaya E."/>
        </authorList>
    </citation>
    <scope>NUCLEOTIDE SEQUENCE</scope>
    <source>
        <strain evidence="7">LIQ254RAFAR</strain>
    </source>
</reference>
<dbReference type="SUPFAM" id="SSF52540">
    <property type="entry name" value="P-loop containing nucleoside triphosphate hydrolases"/>
    <property type="match status" value="2"/>
</dbReference>
<evidence type="ECO:0000259" key="6">
    <source>
        <dbReference type="PROSITE" id="PS51194"/>
    </source>
</evidence>
<dbReference type="CDD" id="cd18004">
    <property type="entry name" value="DEXHc_RAD54"/>
    <property type="match status" value="1"/>
</dbReference>
<comment type="caution">
    <text evidence="7">The sequence shown here is derived from an EMBL/GenBank/DDBJ whole genome shotgun (WGS) entry which is preliminary data.</text>
</comment>
<evidence type="ECO:0000256" key="2">
    <source>
        <dbReference type="ARBA" id="ARBA00022801"/>
    </source>
</evidence>
<evidence type="ECO:0000259" key="5">
    <source>
        <dbReference type="PROSITE" id="PS51192"/>
    </source>
</evidence>
<feature type="compositionally biased region" description="Low complexity" evidence="4">
    <location>
        <begin position="191"/>
        <end position="202"/>
    </location>
</feature>
<keyword evidence="8" id="KW-1185">Reference proteome</keyword>
<protein>
    <submittedName>
        <fullName evidence="7">Helicase</fullName>
    </submittedName>
</protein>
<accession>A0AA43QN56</accession>
<dbReference type="GO" id="GO:0005634">
    <property type="term" value="C:nucleus"/>
    <property type="evidence" value="ECO:0007669"/>
    <property type="project" value="TreeGrafter"/>
</dbReference>
<dbReference type="PROSITE" id="PS51192">
    <property type="entry name" value="HELICASE_ATP_BIND_1"/>
    <property type="match status" value="1"/>
</dbReference>
<dbReference type="AlphaFoldDB" id="A0AA43QN56"/>
<dbReference type="InterPro" id="IPR000330">
    <property type="entry name" value="SNF2_N"/>
</dbReference>
<dbReference type="InterPro" id="IPR001650">
    <property type="entry name" value="Helicase_C-like"/>
</dbReference>
<dbReference type="InterPro" id="IPR027417">
    <property type="entry name" value="P-loop_NTPase"/>
</dbReference>
<dbReference type="SMART" id="SM00487">
    <property type="entry name" value="DEXDc"/>
    <property type="match status" value="1"/>
</dbReference>
<dbReference type="GO" id="GO:0007131">
    <property type="term" value="P:reciprocal meiotic recombination"/>
    <property type="evidence" value="ECO:0007669"/>
    <property type="project" value="TreeGrafter"/>
</dbReference>
<evidence type="ECO:0000256" key="3">
    <source>
        <dbReference type="ARBA" id="ARBA00022840"/>
    </source>
</evidence>
<evidence type="ECO:0000256" key="4">
    <source>
        <dbReference type="SAM" id="MobiDB-lite"/>
    </source>
</evidence>
<dbReference type="GO" id="GO:0005524">
    <property type="term" value="F:ATP binding"/>
    <property type="evidence" value="ECO:0007669"/>
    <property type="project" value="InterPro"/>
</dbReference>
<keyword evidence="1" id="KW-0547">Nucleotide-binding</keyword>
<gene>
    <name evidence="7" type="primary">RDH54</name>
    <name evidence="7" type="ORF">OHK93_007050</name>
</gene>